<protein>
    <submittedName>
        <fullName evidence="2">Uncharacterized protein</fullName>
    </submittedName>
</protein>
<dbReference type="EMBL" id="MAPZ01000014">
    <property type="protein sequence ID" value="OBY11387.1"/>
    <property type="molecule type" value="Genomic_DNA"/>
</dbReference>
<dbReference type="AlphaFoldDB" id="A0A174UVH1"/>
<sequence>MDISLKIIGFLLVIWSILGIFFIGSYALIFTPICLGLGFLLMGQSDIIYELRLLNKKKTQD</sequence>
<reference evidence="2 3" key="1">
    <citation type="submission" date="2016-06" db="EMBL/GenBank/DDBJ databases">
        <authorList>
            <person name="Kjaerup R.B."/>
            <person name="Dalgaard T.S."/>
            <person name="Juul-Madsen H.R."/>
        </authorList>
    </citation>
    <scope>NUCLEOTIDE SEQUENCE [LARGE SCALE GENOMIC DNA]</scope>
    <source>
        <strain evidence="2 3">373-A1</strain>
    </source>
</reference>
<evidence type="ECO:0000313" key="2">
    <source>
        <dbReference type="EMBL" id="OBY11387.1"/>
    </source>
</evidence>
<accession>A0A174UVH1</accession>
<evidence type="ECO:0000256" key="1">
    <source>
        <dbReference type="SAM" id="Phobius"/>
    </source>
</evidence>
<keyword evidence="1" id="KW-1133">Transmembrane helix</keyword>
<feature type="transmembrane region" description="Helical" evidence="1">
    <location>
        <begin position="7"/>
        <end position="23"/>
    </location>
</feature>
<keyword evidence="1" id="KW-0472">Membrane</keyword>
<gene>
    <name evidence="2" type="ORF">CP373A1_05385</name>
</gene>
<organism evidence="2 3">
    <name type="scientific">Clostridium paraputrificum</name>
    <dbReference type="NCBI Taxonomy" id="29363"/>
    <lineage>
        <taxon>Bacteria</taxon>
        <taxon>Bacillati</taxon>
        <taxon>Bacillota</taxon>
        <taxon>Clostridia</taxon>
        <taxon>Eubacteriales</taxon>
        <taxon>Clostridiaceae</taxon>
        <taxon>Clostridium</taxon>
    </lineage>
</organism>
<proteinExistence type="predicted"/>
<dbReference type="Proteomes" id="UP000092714">
    <property type="component" value="Unassembled WGS sequence"/>
</dbReference>
<keyword evidence="1" id="KW-0812">Transmembrane</keyword>
<name>A0A174UVH1_9CLOT</name>
<evidence type="ECO:0000313" key="3">
    <source>
        <dbReference type="Proteomes" id="UP000092714"/>
    </source>
</evidence>
<keyword evidence="3" id="KW-1185">Reference proteome</keyword>
<comment type="caution">
    <text evidence="2">The sequence shown here is derived from an EMBL/GenBank/DDBJ whole genome shotgun (WGS) entry which is preliminary data.</text>
</comment>
<dbReference type="RefSeq" id="WP_055184152.1">
    <property type="nucleotide sequence ID" value="NZ_CABHIH010000001.1"/>
</dbReference>